<organism evidence="2">
    <name type="scientific">marine metagenome</name>
    <dbReference type="NCBI Taxonomy" id="408172"/>
    <lineage>
        <taxon>unclassified sequences</taxon>
        <taxon>metagenomes</taxon>
        <taxon>ecological metagenomes</taxon>
    </lineage>
</organism>
<name>A0A382XC62_9ZZZZ</name>
<accession>A0A382XC62</accession>
<reference evidence="2" key="1">
    <citation type="submission" date="2018-05" db="EMBL/GenBank/DDBJ databases">
        <authorList>
            <person name="Lanie J.A."/>
            <person name="Ng W.-L."/>
            <person name="Kazmierczak K.M."/>
            <person name="Andrzejewski T.M."/>
            <person name="Davidsen T.M."/>
            <person name="Wayne K.J."/>
            <person name="Tettelin H."/>
            <person name="Glass J.I."/>
            <person name="Rusch D."/>
            <person name="Podicherti R."/>
            <person name="Tsui H.-C.T."/>
            <person name="Winkler M.E."/>
        </authorList>
    </citation>
    <scope>NUCLEOTIDE SEQUENCE</scope>
</reference>
<dbReference type="EMBL" id="UINC01166146">
    <property type="protein sequence ID" value="SVD67938.1"/>
    <property type="molecule type" value="Genomic_DNA"/>
</dbReference>
<keyword evidence="1" id="KW-1133">Transmembrane helix</keyword>
<evidence type="ECO:0000313" key="2">
    <source>
        <dbReference type="EMBL" id="SVD67938.1"/>
    </source>
</evidence>
<keyword evidence="1" id="KW-0472">Membrane</keyword>
<feature type="transmembrane region" description="Helical" evidence="1">
    <location>
        <begin position="12"/>
        <end position="30"/>
    </location>
</feature>
<sequence length="119" mass="13020">MKKIVTASRAKAVFKWIFSVFFVMGVSMFVNDAFIGDVTAPARGTDVVVLSAFMMRLVTGFVQDRLATVSLAGAFIFVVVFELSDWLGWPTGIQNTAGILMAVFSAVCMVRVWKIDARG</sequence>
<keyword evidence="1" id="KW-0812">Transmembrane</keyword>
<dbReference type="AlphaFoldDB" id="A0A382XC62"/>
<proteinExistence type="predicted"/>
<evidence type="ECO:0000256" key="1">
    <source>
        <dbReference type="SAM" id="Phobius"/>
    </source>
</evidence>
<feature type="transmembrane region" description="Helical" evidence="1">
    <location>
        <begin position="66"/>
        <end position="87"/>
    </location>
</feature>
<feature type="transmembrane region" description="Helical" evidence="1">
    <location>
        <begin position="93"/>
        <end position="113"/>
    </location>
</feature>
<feature type="transmembrane region" description="Helical" evidence="1">
    <location>
        <begin position="42"/>
        <end position="59"/>
    </location>
</feature>
<gene>
    <name evidence="2" type="ORF">METZ01_LOCUS420792</name>
</gene>
<protein>
    <submittedName>
        <fullName evidence="2">Uncharacterized protein</fullName>
    </submittedName>
</protein>